<dbReference type="PRINTS" id="PR00463">
    <property type="entry name" value="EP450I"/>
</dbReference>
<evidence type="ECO:0000256" key="7">
    <source>
        <dbReference type="ARBA" id="ARBA00023033"/>
    </source>
</evidence>
<feature type="binding site" description="axial binding residue" evidence="8">
    <location>
        <position position="249"/>
    </location>
    <ligand>
        <name>heme</name>
        <dbReference type="ChEBI" id="CHEBI:30413"/>
    </ligand>
    <ligandPart>
        <name>Fe</name>
        <dbReference type="ChEBI" id="CHEBI:18248"/>
    </ligandPart>
</feature>
<dbReference type="PRINTS" id="PR00385">
    <property type="entry name" value="P450"/>
</dbReference>
<evidence type="ECO:0000256" key="6">
    <source>
        <dbReference type="ARBA" id="ARBA00023004"/>
    </source>
</evidence>
<evidence type="ECO:0000256" key="5">
    <source>
        <dbReference type="ARBA" id="ARBA00023002"/>
    </source>
</evidence>
<dbReference type="PROSITE" id="PS00086">
    <property type="entry name" value="CYTOCHROME_P450"/>
    <property type="match status" value="1"/>
</dbReference>
<comment type="caution">
    <text evidence="10">The sequence shown here is derived from an EMBL/GenBank/DDBJ whole genome shotgun (WGS) entry which is preliminary data.</text>
</comment>
<keyword evidence="6 8" id="KW-0408">Iron</keyword>
<reference evidence="10" key="2">
    <citation type="submission" date="2017-10" db="EMBL/GenBank/DDBJ databases">
        <title>Ladona fulva Genome sequencing and assembly.</title>
        <authorList>
            <person name="Murali S."/>
            <person name="Richards S."/>
            <person name="Bandaranaike D."/>
            <person name="Bellair M."/>
            <person name="Blankenburg K."/>
            <person name="Chao H."/>
            <person name="Dinh H."/>
            <person name="Doddapaneni H."/>
            <person name="Dugan-Rocha S."/>
            <person name="Elkadiri S."/>
            <person name="Gnanaolivu R."/>
            <person name="Hernandez B."/>
            <person name="Skinner E."/>
            <person name="Javaid M."/>
            <person name="Lee S."/>
            <person name="Li M."/>
            <person name="Ming W."/>
            <person name="Munidasa M."/>
            <person name="Muniz J."/>
            <person name="Nguyen L."/>
            <person name="Hughes D."/>
            <person name="Osuji N."/>
            <person name="Pu L.-L."/>
            <person name="Puazo M."/>
            <person name="Qu C."/>
            <person name="Quiroz J."/>
            <person name="Raj R."/>
            <person name="Weissenberger G."/>
            <person name="Xin Y."/>
            <person name="Zou X."/>
            <person name="Han Y."/>
            <person name="Worley K."/>
            <person name="Muzny D."/>
            <person name="Gibbs R."/>
        </authorList>
    </citation>
    <scope>NUCLEOTIDE SEQUENCE</scope>
    <source>
        <strain evidence="10">Sampled in the wild</strain>
    </source>
</reference>
<dbReference type="GO" id="GO:0016705">
    <property type="term" value="F:oxidoreductase activity, acting on paired donors, with incorporation or reduction of molecular oxygen"/>
    <property type="evidence" value="ECO:0007669"/>
    <property type="project" value="InterPro"/>
</dbReference>
<dbReference type="GO" id="GO:0005506">
    <property type="term" value="F:iron ion binding"/>
    <property type="evidence" value="ECO:0007669"/>
    <property type="project" value="InterPro"/>
</dbReference>
<dbReference type="InterPro" id="IPR017972">
    <property type="entry name" value="Cyt_P450_CS"/>
</dbReference>
<dbReference type="GO" id="GO:0004497">
    <property type="term" value="F:monooxygenase activity"/>
    <property type="evidence" value="ECO:0007669"/>
    <property type="project" value="UniProtKB-KW"/>
</dbReference>
<reference evidence="10" key="1">
    <citation type="submission" date="2013-04" db="EMBL/GenBank/DDBJ databases">
        <authorList>
            <person name="Qu J."/>
            <person name="Murali S.C."/>
            <person name="Bandaranaike D."/>
            <person name="Bellair M."/>
            <person name="Blankenburg K."/>
            <person name="Chao H."/>
            <person name="Dinh H."/>
            <person name="Doddapaneni H."/>
            <person name="Downs B."/>
            <person name="Dugan-Rocha S."/>
            <person name="Elkadiri S."/>
            <person name="Gnanaolivu R.D."/>
            <person name="Hernandez B."/>
            <person name="Javaid M."/>
            <person name="Jayaseelan J.C."/>
            <person name="Lee S."/>
            <person name="Li M."/>
            <person name="Ming W."/>
            <person name="Munidasa M."/>
            <person name="Muniz J."/>
            <person name="Nguyen L."/>
            <person name="Ongeri F."/>
            <person name="Osuji N."/>
            <person name="Pu L.-L."/>
            <person name="Puazo M."/>
            <person name="Qu C."/>
            <person name="Quiroz J."/>
            <person name="Raj R."/>
            <person name="Weissenberger G."/>
            <person name="Xin Y."/>
            <person name="Zou X."/>
            <person name="Han Y."/>
            <person name="Richards S."/>
            <person name="Worley K."/>
            <person name="Muzny D."/>
            <person name="Gibbs R."/>
        </authorList>
    </citation>
    <scope>NUCLEOTIDE SEQUENCE</scope>
    <source>
        <strain evidence="10">Sampled in the wild</strain>
    </source>
</reference>
<dbReference type="InterPro" id="IPR002401">
    <property type="entry name" value="Cyt_P450_E_grp-I"/>
</dbReference>
<dbReference type="InterPro" id="IPR050196">
    <property type="entry name" value="Cytochrome_P450_Monoox"/>
</dbReference>
<comment type="cofactor">
    <cofactor evidence="1 8">
        <name>heme</name>
        <dbReference type="ChEBI" id="CHEBI:30413"/>
    </cofactor>
</comment>
<keyword evidence="7 9" id="KW-0503">Monooxygenase</keyword>
<dbReference type="PANTHER" id="PTHR24291:SF201">
    <property type="entry name" value="CYTOCHROME P450, FAMILY 4, SUBFAMILY B, POLYPEPTIDE 7"/>
    <property type="match status" value="1"/>
</dbReference>
<evidence type="ECO:0000256" key="8">
    <source>
        <dbReference type="PIRSR" id="PIRSR602401-1"/>
    </source>
</evidence>
<evidence type="ECO:0000256" key="3">
    <source>
        <dbReference type="ARBA" id="ARBA00022617"/>
    </source>
</evidence>
<dbReference type="OrthoDB" id="1470350at2759"/>
<dbReference type="SUPFAM" id="SSF48264">
    <property type="entry name" value="Cytochrome P450"/>
    <property type="match status" value="1"/>
</dbReference>
<organism evidence="10 11">
    <name type="scientific">Ladona fulva</name>
    <name type="common">Scarce chaser dragonfly</name>
    <name type="synonym">Libellula fulva</name>
    <dbReference type="NCBI Taxonomy" id="123851"/>
    <lineage>
        <taxon>Eukaryota</taxon>
        <taxon>Metazoa</taxon>
        <taxon>Ecdysozoa</taxon>
        <taxon>Arthropoda</taxon>
        <taxon>Hexapoda</taxon>
        <taxon>Insecta</taxon>
        <taxon>Pterygota</taxon>
        <taxon>Palaeoptera</taxon>
        <taxon>Odonata</taxon>
        <taxon>Epiprocta</taxon>
        <taxon>Anisoptera</taxon>
        <taxon>Libelluloidea</taxon>
        <taxon>Libellulidae</taxon>
        <taxon>Ladona</taxon>
    </lineage>
</organism>
<keyword evidence="11" id="KW-1185">Reference proteome</keyword>
<keyword evidence="4 8" id="KW-0479">Metal-binding</keyword>
<proteinExistence type="inferred from homology"/>
<dbReference type="Pfam" id="PF00067">
    <property type="entry name" value="p450"/>
    <property type="match status" value="2"/>
</dbReference>
<dbReference type="EMBL" id="KZ308124">
    <property type="protein sequence ID" value="KAG8222141.1"/>
    <property type="molecule type" value="Genomic_DNA"/>
</dbReference>
<dbReference type="GO" id="GO:0020037">
    <property type="term" value="F:heme binding"/>
    <property type="evidence" value="ECO:0007669"/>
    <property type="project" value="InterPro"/>
</dbReference>
<evidence type="ECO:0000256" key="9">
    <source>
        <dbReference type="RuleBase" id="RU000461"/>
    </source>
</evidence>
<dbReference type="AlphaFoldDB" id="A0A8K0NU91"/>
<keyword evidence="5 9" id="KW-0560">Oxidoreductase</keyword>
<dbReference type="GO" id="GO:0005789">
    <property type="term" value="C:endoplasmic reticulum membrane"/>
    <property type="evidence" value="ECO:0007669"/>
    <property type="project" value="UniProtKB-SubCell"/>
</dbReference>
<dbReference type="Proteomes" id="UP000792457">
    <property type="component" value="Unassembled WGS sequence"/>
</dbReference>
<evidence type="ECO:0000256" key="2">
    <source>
        <dbReference type="ARBA" id="ARBA00010617"/>
    </source>
</evidence>
<evidence type="ECO:0000256" key="4">
    <source>
        <dbReference type="ARBA" id="ARBA00022723"/>
    </source>
</evidence>
<accession>A0A8K0NU91</accession>
<evidence type="ECO:0008006" key="12">
    <source>
        <dbReference type="Google" id="ProtNLM"/>
    </source>
</evidence>
<protein>
    <recommendedName>
        <fullName evidence="12">Cytochrome P450</fullName>
    </recommendedName>
</protein>
<dbReference type="Gene3D" id="1.10.630.10">
    <property type="entry name" value="Cytochrome P450"/>
    <property type="match status" value="2"/>
</dbReference>
<dbReference type="PANTHER" id="PTHR24291">
    <property type="entry name" value="CYTOCHROME P450 FAMILY 4"/>
    <property type="match status" value="1"/>
</dbReference>
<gene>
    <name evidence="10" type="ORF">J437_LFUL002138</name>
</gene>
<dbReference type="InterPro" id="IPR001128">
    <property type="entry name" value="Cyt_P450"/>
</dbReference>
<keyword evidence="3 8" id="KW-0349">Heme</keyword>
<sequence length="252" mass="29142">MCQETDILIDRLGKLIQPQDEWSDVFDVVRYAKLCALDTTCKTIMGISAHDQDESEYLEYVTAIERITSILHQRFLTPWLRPEFLFNLSSLGREHARCIKITHAFSDKGHDTISSCFSWTLYLLGQNPEIQELCVQEIEVLLGEKLKEGEEITLRDLNSLEYMERCIKETLRLFPVIPIIGRDLKTPLKIKEHTLIPGTTVVVATYILHRDPKIFPNPEQFDPDRFCESNMKDRNPYAYTPFSVGSRNCIGE</sequence>
<evidence type="ECO:0000256" key="1">
    <source>
        <dbReference type="ARBA" id="ARBA00001971"/>
    </source>
</evidence>
<evidence type="ECO:0000313" key="11">
    <source>
        <dbReference type="Proteomes" id="UP000792457"/>
    </source>
</evidence>
<dbReference type="InterPro" id="IPR036396">
    <property type="entry name" value="Cyt_P450_sf"/>
</dbReference>
<name>A0A8K0NU91_LADFU</name>
<evidence type="ECO:0000313" key="10">
    <source>
        <dbReference type="EMBL" id="KAG8222141.1"/>
    </source>
</evidence>
<comment type="similarity">
    <text evidence="2 9">Belongs to the cytochrome P450 family.</text>
</comment>